<protein>
    <submittedName>
        <fullName evidence="1">dTDP-glucose pyrophosphorylase</fullName>
    </submittedName>
</protein>
<gene>
    <name evidence="1" type="ORF">GGP83_001975</name>
</gene>
<proteinExistence type="predicted"/>
<dbReference type="PROSITE" id="PS51257">
    <property type="entry name" value="PROKAR_LIPOPROTEIN"/>
    <property type="match status" value="1"/>
</dbReference>
<evidence type="ECO:0000313" key="2">
    <source>
        <dbReference type="Proteomes" id="UP001155010"/>
    </source>
</evidence>
<evidence type="ECO:0000313" key="1">
    <source>
        <dbReference type="EMBL" id="MCS3952019.1"/>
    </source>
</evidence>
<comment type="caution">
    <text evidence="1">The sequence shown here is derived from an EMBL/GenBank/DDBJ whole genome shotgun (WGS) entry which is preliminary data.</text>
</comment>
<accession>A0A9X2U938</accession>
<dbReference type="Proteomes" id="UP001155010">
    <property type="component" value="Unassembled WGS sequence"/>
</dbReference>
<organism evidence="1 2">
    <name type="scientific">Salinibacter ruber</name>
    <dbReference type="NCBI Taxonomy" id="146919"/>
    <lineage>
        <taxon>Bacteria</taxon>
        <taxon>Pseudomonadati</taxon>
        <taxon>Rhodothermota</taxon>
        <taxon>Rhodothermia</taxon>
        <taxon>Rhodothermales</taxon>
        <taxon>Salinibacteraceae</taxon>
        <taxon>Salinibacter</taxon>
    </lineage>
</organism>
<dbReference type="EMBL" id="JANUBB010000007">
    <property type="protein sequence ID" value="MCS3952019.1"/>
    <property type="molecule type" value="Genomic_DNA"/>
</dbReference>
<name>A0A9X2U938_9BACT</name>
<dbReference type="AlphaFoldDB" id="A0A9X2U938"/>
<reference evidence="1" key="1">
    <citation type="submission" date="2022-08" db="EMBL/GenBank/DDBJ databases">
        <title>Genomic Encyclopedia of Type Strains, Phase V (KMG-V): Genome sequencing to study the core and pangenomes of soil and plant-associated prokaryotes.</title>
        <authorList>
            <person name="Whitman W."/>
        </authorList>
    </citation>
    <scope>NUCLEOTIDE SEQUENCE</scope>
    <source>
        <strain evidence="1">SP2017</strain>
    </source>
</reference>
<sequence length="135" mass="14773">MISRYTSFATVVLVSLIFAACGLKDPEWAGSWEVTRANGEQIENGAVYYDLSEEAVIQIYRGSDGEDCSILTHNISEINGNVVTITTGKSKSRYERIRYEVSGETLKETSPADSSDHNVIAKAVDGDPRYLAGCE</sequence>